<gene>
    <name evidence="1" type="ORF">D0469_20330</name>
</gene>
<dbReference type="OrthoDB" id="2870333at2"/>
<evidence type="ECO:0000313" key="1">
    <source>
        <dbReference type="EMBL" id="RFU62595.1"/>
    </source>
</evidence>
<comment type="caution">
    <text evidence="1">The sequence shown here is derived from an EMBL/GenBank/DDBJ whole genome shotgun (WGS) entry which is preliminary data.</text>
</comment>
<dbReference type="EMBL" id="QVTE01000073">
    <property type="protein sequence ID" value="RFU62595.1"/>
    <property type="molecule type" value="Genomic_DNA"/>
</dbReference>
<keyword evidence="2" id="KW-1185">Reference proteome</keyword>
<evidence type="ECO:0000313" key="2">
    <source>
        <dbReference type="Proteomes" id="UP000264541"/>
    </source>
</evidence>
<proteinExistence type="predicted"/>
<accession>A0A372LC85</accession>
<reference evidence="1 2" key="1">
    <citation type="submission" date="2018-08" db="EMBL/GenBank/DDBJ databases">
        <title>Bacillus chawlae sp. nov., Bacillus glennii sp. nov., and Bacillus saganii sp. nov. Isolated from the Vehicle Assembly Building at Kennedy Space Center where the Viking Spacecraft were Assembled.</title>
        <authorList>
            <person name="Seuylemezian A."/>
            <person name="Vaishampayan P."/>
        </authorList>
    </citation>
    <scope>NUCLEOTIDE SEQUENCE [LARGE SCALE GENOMIC DNA]</scope>
    <source>
        <strain evidence="1 2">V47-23a</strain>
    </source>
</reference>
<organism evidence="1 2">
    <name type="scientific">Peribacillus saganii</name>
    <dbReference type="NCBI Taxonomy" id="2303992"/>
    <lineage>
        <taxon>Bacteria</taxon>
        <taxon>Bacillati</taxon>
        <taxon>Bacillota</taxon>
        <taxon>Bacilli</taxon>
        <taxon>Bacillales</taxon>
        <taxon>Bacillaceae</taxon>
        <taxon>Peribacillus</taxon>
    </lineage>
</organism>
<dbReference type="Proteomes" id="UP000264541">
    <property type="component" value="Unassembled WGS sequence"/>
</dbReference>
<sequence>MKTVTVDKLSFKKDLSIIEQNSLTEVLFKWLGKPAIGLDQILSLEYKNDVFAKMENTSENDIIIQQHKYFRYITLTEDNQIIAGLLDSNKELFHTILYID</sequence>
<protein>
    <submittedName>
        <fullName evidence="1">Uncharacterized protein</fullName>
    </submittedName>
</protein>
<dbReference type="AlphaFoldDB" id="A0A372LC85"/>
<dbReference type="RefSeq" id="WP_117328544.1">
    <property type="nucleotide sequence ID" value="NZ_QVTE01000073.1"/>
</dbReference>
<name>A0A372LC85_9BACI</name>